<proteinExistence type="predicted"/>
<dbReference type="Proteomes" id="UP000784294">
    <property type="component" value="Unassembled WGS sequence"/>
</dbReference>
<gene>
    <name evidence="1" type="ORF">PXEA_LOCUS463</name>
</gene>
<dbReference type="InterPro" id="IPR011009">
    <property type="entry name" value="Kinase-like_dom_sf"/>
</dbReference>
<comment type="caution">
    <text evidence="1">The sequence shown here is derived from an EMBL/GenBank/DDBJ whole genome shotgun (WGS) entry which is preliminary data.</text>
</comment>
<sequence>MKNDITSRYQALPSRVVSLIKPVLPEQTVNAYFWSHAASQVDLYYNLAITSNFCDGLLIRLPSSVTARPPKLYWFIRNGHNSLTTSSLDCRKLLPHFLHHDPFFSVLIFLFSSNFCLLNFGASCQQCLRLEAEERPSCSALLRHDYFTMENFSRIFLEELRTKINREVERNPLLKAPATSAVVTASTSTSITDPISRLTKSPLNPTGAKIAAIGTTDSPAGTRLMQAVSRLEPTSLGHGTTANADDTGLLDFFYNSTSSRLHLLWLHLGLKGLWASRHRRMDNSICPTLCTRLKGNQ</sequence>
<reference evidence="1" key="1">
    <citation type="submission" date="2018-11" db="EMBL/GenBank/DDBJ databases">
        <authorList>
            <consortium name="Pathogen Informatics"/>
        </authorList>
    </citation>
    <scope>NUCLEOTIDE SEQUENCE</scope>
</reference>
<accession>A0A448WAK5</accession>
<evidence type="ECO:0000313" key="2">
    <source>
        <dbReference type="Proteomes" id="UP000784294"/>
    </source>
</evidence>
<organism evidence="1 2">
    <name type="scientific">Protopolystoma xenopodis</name>
    <dbReference type="NCBI Taxonomy" id="117903"/>
    <lineage>
        <taxon>Eukaryota</taxon>
        <taxon>Metazoa</taxon>
        <taxon>Spiralia</taxon>
        <taxon>Lophotrochozoa</taxon>
        <taxon>Platyhelminthes</taxon>
        <taxon>Monogenea</taxon>
        <taxon>Polyopisthocotylea</taxon>
        <taxon>Polystomatidea</taxon>
        <taxon>Polystomatidae</taxon>
        <taxon>Protopolystoma</taxon>
    </lineage>
</organism>
<keyword evidence="2" id="KW-1185">Reference proteome</keyword>
<dbReference type="OrthoDB" id="6257820at2759"/>
<dbReference type="SUPFAM" id="SSF56112">
    <property type="entry name" value="Protein kinase-like (PK-like)"/>
    <property type="match status" value="1"/>
</dbReference>
<evidence type="ECO:0000313" key="1">
    <source>
        <dbReference type="EMBL" id="VEL07023.1"/>
    </source>
</evidence>
<name>A0A448WAK5_9PLAT</name>
<protein>
    <submittedName>
        <fullName evidence="1">Uncharacterized protein</fullName>
    </submittedName>
</protein>
<dbReference type="EMBL" id="CAAALY010000858">
    <property type="protein sequence ID" value="VEL07023.1"/>
    <property type="molecule type" value="Genomic_DNA"/>
</dbReference>
<dbReference type="AlphaFoldDB" id="A0A448WAK5"/>